<protein>
    <submittedName>
        <fullName evidence="1">Uncharacterized protein</fullName>
    </submittedName>
</protein>
<dbReference type="GeneID" id="63751014"/>
<reference evidence="2" key="1">
    <citation type="journal article" date="2017" name="Genome Biol.">
        <title>Comparative genomics reveals high biological diversity and specific adaptations in the industrially and medically important fungal genus Aspergillus.</title>
        <authorList>
            <person name="de Vries R.P."/>
            <person name="Riley R."/>
            <person name="Wiebenga A."/>
            <person name="Aguilar-Osorio G."/>
            <person name="Amillis S."/>
            <person name="Uchima C.A."/>
            <person name="Anderluh G."/>
            <person name="Asadollahi M."/>
            <person name="Askin M."/>
            <person name="Barry K."/>
            <person name="Battaglia E."/>
            <person name="Bayram O."/>
            <person name="Benocci T."/>
            <person name="Braus-Stromeyer S.A."/>
            <person name="Caldana C."/>
            <person name="Canovas D."/>
            <person name="Cerqueira G.C."/>
            <person name="Chen F."/>
            <person name="Chen W."/>
            <person name="Choi C."/>
            <person name="Clum A."/>
            <person name="Dos Santos R.A."/>
            <person name="Damasio A.R."/>
            <person name="Diallinas G."/>
            <person name="Emri T."/>
            <person name="Fekete E."/>
            <person name="Flipphi M."/>
            <person name="Freyberg S."/>
            <person name="Gallo A."/>
            <person name="Gournas C."/>
            <person name="Habgood R."/>
            <person name="Hainaut M."/>
            <person name="Harispe M.L."/>
            <person name="Henrissat B."/>
            <person name="Hilden K.S."/>
            <person name="Hope R."/>
            <person name="Hossain A."/>
            <person name="Karabika E."/>
            <person name="Karaffa L."/>
            <person name="Karanyi Z."/>
            <person name="Krasevec N."/>
            <person name="Kuo A."/>
            <person name="Kusch H."/>
            <person name="LaButti K."/>
            <person name="Lagendijk E.L."/>
            <person name="Lapidus A."/>
            <person name="Levasseur A."/>
            <person name="Lindquist E."/>
            <person name="Lipzen A."/>
            <person name="Logrieco A.F."/>
            <person name="MacCabe A."/>
            <person name="Maekelae M.R."/>
            <person name="Malavazi I."/>
            <person name="Melin P."/>
            <person name="Meyer V."/>
            <person name="Mielnichuk N."/>
            <person name="Miskei M."/>
            <person name="Molnar A.P."/>
            <person name="Mule G."/>
            <person name="Ngan C.Y."/>
            <person name="Orejas M."/>
            <person name="Orosz E."/>
            <person name="Ouedraogo J.P."/>
            <person name="Overkamp K.M."/>
            <person name="Park H.-S."/>
            <person name="Perrone G."/>
            <person name="Piumi F."/>
            <person name="Punt P.J."/>
            <person name="Ram A.F."/>
            <person name="Ramon A."/>
            <person name="Rauscher S."/>
            <person name="Record E."/>
            <person name="Riano-Pachon D.M."/>
            <person name="Robert V."/>
            <person name="Roehrig J."/>
            <person name="Ruller R."/>
            <person name="Salamov A."/>
            <person name="Salih N.S."/>
            <person name="Samson R.A."/>
            <person name="Sandor E."/>
            <person name="Sanguinetti M."/>
            <person name="Schuetze T."/>
            <person name="Sepcic K."/>
            <person name="Shelest E."/>
            <person name="Sherlock G."/>
            <person name="Sophianopoulou V."/>
            <person name="Squina F.M."/>
            <person name="Sun H."/>
            <person name="Susca A."/>
            <person name="Todd R.B."/>
            <person name="Tsang A."/>
            <person name="Unkles S.E."/>
            <person name="van de Wiele N."/>
            <person name="van Rossen-Uffink D."/>
            <person name="Oliveira J.V."/>
            <person name="Vesth T.C."/>
            <person name="Visser J."/>
            <person name="Yu J.-H."/>
            <person name="Zhou M."/>
            <person name="Andersen M.R."/>
            <person name="Archer D.B."/>
            <person name="Baker S.E."/>
            <person name="Benoit I."/>
            <person name="Brakhage A.A."/>
            <person name="Braus G.H."/>
            <person name="Fischer R."/>
            <person name="Frisvad J.C."/>
            <person name="Goldman G.H."/>
            <person name="Houbraken J."/>
            <person name="Oakley B."/>
            <person name="Pocsi I."/>
            <person name="Scazzocchio C."/>
            <person name="Seiboth B."/>
            <person name="vanKuyk P.A."/>
            <person name="Wortman J."/>
            <person name="Dyer P.S."/>
            <person name="Grigoriev I.V."/>
        </authorList>
    </citation>
    <scope>NUCLEOTIDE SEQUENCE [LARGE SCALE GENOMIC DNA]</scope>
    <source>
        <strain evidence="2">DTO 134E9</strain>
    </source>
</reference>
<sequence length="99" mass="10784">MAAKMPSFCSALREIRSIAMSPRCIVGMETLPLRPSTFPTASIGFCRHHLWIQCGDVAIWRSGPDKIIIACLNDALDSKAAESAFKMPANSKLPSSYPT</sequence>
<evidence type="ECO:0000313" key="1">
    <source>
        <dbReference type="EMBL" id="OJJ39838.1"/>
    </source>
</evidence>
<dbReference type="VEuPathDB" id="FungiDB:ASPWEDRAFT_397237"/>
<dbReference type="EMBL" id="KV878210">
    <property type="protein sequence ID" value="OJJ39838.1"/>
    <property type="molecule type" value="Genomic_DNA"/>
</dbReference>
<dbReference type="RefSeq" id="XP_040693514.1">
    <property type="nucleotide sequence ID" value="XM_040835166.1"/>
</dbReference>
<evidence type="ECO:0000313" key="2">
    <source>
        <dbReference type="Proteomes" id="UP000184383"/>
    </source>
</evidence>
<dbReference type="AlphaFoldDB" id="A0A1L9RYE4"/>
<gene>
    <name evidence="1" type="ORF">ASPWEDRAFT_397237</name>
</gene>
<proteinExistence type="predicted"/>
<dbReference type="Proteomes" id="UP000184383">
    <property type="component" value="Unassembled WGS sequence"/>
</dbReference>
<keyword evidence="2" id="KW-1185">Reference proteome</keyword>
<accession>A0A1L9RYE4</accession>
<organism evidence="1 2">
    <name type="scientific">Aspergillus wentii DTO 134E9</name>
    <dbReference type="NCBI Taxonomy" id="1073089"/>
    <lineage>
        <taxon>Eukaryota</taxon>
        <taxon>Fungi</taxon>
        <taxon>Dikarya</taxon>
        <taxon>Ascomycota</taxon>
        <taxon>Pezizomycotina</taxon>
        <taxon>Eurotiomycetes</taxon>
        <taxon>Eurotiomycetidae</taxon>
        <taxon>Eurotiales</taxon>
        <taxon>Aspergillaceae</taxon>
        <taxon>Aspergillus</taxon>
        <taxon>Aspergillus subgen. Cremei</taxon>
    </lineage>
</organism>
<name>A0A1L9RYE4_ASPWE</name>